<dbReference type="EMBL" id="QRAP01000005">
    <property type="protein sequence ID" value="RDK90831.1"/>
    <property type="molecule type" value="Genomic_DNA"/>
</dbReference>
<proteinExistence type="predicted"/>
<evidence type="ECO:0000313" key="1">
    <source>
        <dbReference type="EMBL" id="RDK90831.1"/>
    </source>
</evidence>
<accession>A0A370QPX1</accession>
<evidence type="ECO:0000313" key="2">
    <source>
        <dbReference type="Proteomes" id="UP000254848"/>
    </source>
</evidence>
<sequence length="33" mass="3302">MAAPNGKNTAMPDDGTAGNGQGSACHLFFADFS</sequence>
<gene>
    <name evidence="1" type="ORF">C8D90_105111</name>
</gene>
<dbReference type="Proteomes" id="UP000254848">
    <property type="component" value="Unassembled WGS sequence"/>
</dbReference>
<organism evidence="1 2">
    <name type="scientific">Enterobacillus tribolii</name>
    <dbReference type="NCBI Taxonomy" id="1487935"/>
    <lineage>
        <taxon>Bacteria</taxon>
        <taxon>Pseudomonadati</taxon>
        <taxon>Pseudomonadota</taxon>
        <taxon>Gammaproteobacteria</taxon>
        <taxon>Enterobacterales</taxon>
        <taxon>Hafniaceae</taxon>
        <taxon>Enterobacillus</taxon>
    </lineage>
</organism>
<protein>
    <submittedName>
        <fullName evidence="1">Uncharacterized protein</fullName>
    </submittedName>
</protein>
<name>A0A370QPX1_9GAMM</name>
<dbReference type="AlphaFoldDB" id="A0A370QPX1"/>
<keyword evidence="2" id="KW-1185">Reference proteome</keyword>
<comment type="caution">
    <text evidence="1">The sequence shown here is derived from an EMBL/GenBank/DDBJ whole genome shotgun (WGS) entry which is preliminary data.</text>
</comment>
<reference evidence="1 2" key="1">
    <citation type="submission" date="2018-07" db="EMBL/GenBank/DDBJ databases">
        <title>Genomic Encyclopedia of Type Strains, Phase IV (KMG-IV): sequencing the most valuable type-strain genomes for metagenomic binning, comparative biology and taxonomic classification.</title>
        <authorList>
            <person name="Goeker M."/>
        </authorList>
    </citation>
    <scope>NUCLEOTIDE SEQUENCE [LARGE SCALE GENOMIC DNA]</scope>
    <source>
        <strain evidence="1 2">DSM 103736</strain>
    </source>
</reference>